<dbReference type="Pfam" id="PF08387">
    <property type="entry name" value="FBD"/>
    <property type="match status" value="1"/>
</dbReference>
<organism evidence="3 4">
    <name type="scientific">Brassica rapa subsp. trilocularis</name>
    <dbReference type="NCBI Taxonomy" id="1813537"/>
    <lineage>
        <taxon>Eukaryota</taxon>
        <taxon>Viridiplantae</taxon>
        <taxon>Streptophyta</taxon>
        <taxon>Embryophyta</taxon>
        <taxon>Tracheophyta</taxon>
        <taxon>Spermatophyta</taxon>
        <taxon>Magnoliopsida</taxon>
        <taxon>eudicotyledons</taxon>
        <taxon>Gunneridae</taxon>
        <taxon>Pentapetalae</taxon>
        <taxon>rosids</taxon>
        <taxon>malvids</taxon>
        <taxon>Brassicales</taxon>
        <taxon>Brassicaceae</taxon>
        <taxon>Brassiceae</taxon>
        <taxon>Brassica</taxon>
    </lineage>
</organism>
<name>A0ABQ7L9U1_BRACM</name>
<dbReference type="SMART" id="SM00256">
    <property type="entry name" value="FBOX"/>
    <property type="match status" value="1"/>
</dbReference>
<dbReference type="SUPFAM" id="SSF52047">
    <property type="entry name" value="RNI-like"/>
    <property type="match status" value="1"/>
</dbReference>
<comment type="caution">
    <text evidence="3">The sequence shown here is derived from an EMBL/GenBank/DDBJ whole genome shotgun (WGS) entry which is preliminary data.</text>
</comment>
<sequence>MDPNTNPNDRINLDLSLGIGPHAKDPVEQHGKFMELLRSVSDSTQNAQPSPPLPPLHTMPPGYYNLTYPQNAAGQLLLPPITNQGGVGALETPRPGTRLGRPPGGHHARRNSSKAAATVEENVEKDIIPPYPWATTRPARIHNLRYLYVNNINVIFGQVHCKPCESTQTIKYNLTEKFGELYRYIYDNKEVLRHRASKVWSCPKLTPCCSCKNGMKPVIGENKEEINWLFLLLGQMLGCCTLDQLSSSHATYLVYDSYRNRAGLMAFKFRVYVFQAAIYHSIWSERNGILNHPHSSFSSWTIERSERMGMISGLPDQMLLEILSWLPTTQVVATMLLSKQWKFLWRQVPKLYYNYSEHEGRDFSEFVSRSLQSQVAPSFKSLKLSVSPYCDSRDVKNWIDLAVSRFVLELEIDLTAAQNPMITALPKSMYTCETLSCLRLKALVLDDIPEDYPICLSSLNYLYISVSIQVSADKFIGKLSAGAPLLKKTVVQGPVYGDEFLDSMTSYSELRSFRTCLSEWGPTVDSYFNKLEHLCMCTCSSGWWDLLINFLQRSPILRQLQLIKSCNSRPLSSWNQPGFTSTTHVPQCLSTTLQTLEWRDYAETEFDMPVVSFLLKNATRLTEAKIFPESAAGPIEKLRIRTGLAKLSRGSPLCHLNLGN</sequence>
<feature type="domain" description="F-box" evidence="2">
    <location>
        <begin position="308"/>
        <end position="355"/>
    </location>
</feature>
<accession>A0ABQ7L9U1</accession>
<protein>
    <recommendedName>
        <fullName evidence="2">F-box domain-containing protein</fullName>
    </recommendedName>
</protein>
<proteinExistence type="predicted"/>
<dbReference type="Pfam" id="PF00646">
    <property type="entry name" value="F-box"/>
    <property type="match status" value="1"/>
</dbReference>
<evidence type="ECO:0000256" key="1">
    <source>
        <dbReference type="SAM" id="MobiDB-lite"/>
    </source>
</evidence>
<dbReference type="Gene3D" id="1.20.1280.50">
    <property type="match status" value="1"/>
</dbReference>
<dbReference type="InterPro" id="IPR055513">
    <property type="entry name" value="DUF7086"/>
</dbReference>
<evidence type="ECO:0000313" key="4">
    <source>
        <dbReference type="Proteomes" id="UP000823674"/>
    </source>
</evidence>
<dbReference type="EMBL" id="JADBGQ010000008">
    <property type="protein sequence ID" value="KAG5382390.1"/>
    <property type="molecule type" value="Genomic_DNA"/>
</dbReference>
<dbReference type="PROSITE" id="PS50181">
    <property type="entry name" value="FBOX"/>
    <property type="match status" value="1"/>
</dbReference>
<dbReference type="InterPro" id="IPR053781">
    <property type="entry name" value="F-box_AtFBL13-like"/>
</dbReference>
<dbReference type="InterPro" id="IPR036047">
    <property type="entry name" value="F-box-like_dom_sf"/>
</dbReference>
<gene>
    <name evidence="3" type="primary">A09p012020.1_BraROA</name>
    <name evidence="3" type="ORF">IGI04_033860</name>
</gene>
<feature type="region of interest" description="Disordered" evidence="1">
    <location>
        <begin position="93"/>
        <end position="116"/>
    </location>
</feature>
<dbReference type="Pfam" id="PF23324">
    <property type="entry name" value="DUF7086"/>
    <property type="match status" value="1"/>
</dbReference>
<dbReference type="SMART" id="SM00579">
    <property type="entry name" value="FBD"/>
    <property type="match status" value="1"/>
</dbReference>
<dbReference type="Proteomes" id="UP000823674">
    <property type="component" value="Chromosome A09"/>
</dbReference>
<keyword evidence="4" id="KW-1185">Reference proteome</keyword>
<evidence type="ECO:0000259" key="2">
    <source>
        <dbReference type="PROSITE" id="PS50181"/>
    </source>
</evidence>
<dbReference type="SUPFAM" id="SSF81383">
    <property type="entry name" value="F-box domain"/>
    <property type="match status" value="1"/>
</dbReference>
<dbReference type="CDD" id="cd22160">
    <property type="entry name" value="F-box_AtFBL13-like"/>
    <property type="match status" value="1"/>
</dbReference>
<dbReference type="InterPro" id="IPR001810">
    <property type="entry name" value="F-box_dom"/>
</dbReference>
<dbReference type="InterPro" id="IPR006566">
    <property type="entry name" value="FBD"/>
</dbReference>
<dbReference type="PANTHER" id="PTHR34272">
    <property type="entry name" value="EXPRESSED PROTEIN"/>
    <property type="match status" value="1"/>
</dbReference>
<dbReference type="PANTHER" id="PTHR34272:SF1">
    <property type="entry name" value="EXPRESSED PROTEIN"/>
    <property type="match status" value="1"/>
</dbReference>
<evidence type="ECO:0000313" key="3">
    <source>
        <dbReference type="EMBL" id="KAG5382390.1"/>
    </source>
</evidence>
<reference evidence="3 4" key="1">
    <citation type="submission" date="2021-03" db="EMBL/GenBank/DDBJ databases">
        <authorList>
            <person name="King G.J."/>
            <person name="Bancroft I."/>
            <person name="Baten A."/>
            <person name="Bloomfield J."/>
            <person name="Borpatragohain P."/>
            <person name="He Z."/>
            <person name="Irish N."/>
            <person name="Irwin J."/>
            <person name="Liu K."/>
            <person name="Mauleon R.P."/>
            <person name="Moore J."/>
            <person name="Morris R."/>
            <person name="Ostergaard L."/>
            <person name="Wang B."/>
            <person name="Wells R."/>
        </authorList>
    </citation>
    <scope>NUCLEOTIDE SEQUENCE [LARGE SCALE GENOMIC DNA]</scope>
    <source>
        <strain evidence="3">R-o-18</strain>
        <tissue evidence="3">Leaf</tissue>
    </source>
</reference>